<evidence type="ECO:0000313" key="1">
    <source>
        <dbReference type="EMBL" id="KAH8013476.1"/>
    </source>
</evidence>
<name>A0ACB8G1S4_9SAUR</name>
<evidence type="ECO:0000313" key="2">
    <source>
        <dbReference type="Proteomes" id="UP000827872"/>
    </source>
</evidence>
<sequence length="95" mass="10406">MHASPTSVLGGHKAMAWRLPLLQPPWRKMEELCSVARMSPPAQLCPAQRPEGLRIGRVPPPGDPPAACVQGLHRRGRYRAAMRLVIGLVKVANKN</sequence>
<gene>
    <name evidence="1" type="ORF">K3G42_019650</name>
</gene>
<comment type="caution">
    <text evidence="1">The sequence shown here is derived from an EMBL/GenBank/DDBJ whole genome shotgun (WGS) entry which is preliminary data.</text>
</comment>
<protein>
    <submittedName>
        <fullName evidence="1">Uncharacterized protein</fullName>
    </submittedName>
</protein>
<organism evidence="1 2">
    <name type="scientific">Sphaerodactylus townsendi</name>
    <dbReference type="NCBI Taxonomy" id="933632"/>
    <lineage>
        <taxon>Eukaryota</taxon>
        <taxon>Metazoa</taxon>
        <taxon>Chordata</taxon>
        <taxon>Craniata</taxon>
        <taxon>Vertebrata</taxon>
        <taxon>Euteleostomi</taxon>
        <taxon>Lepidosauria</taxon>
        <taxon>Squamata</taxon>
        <taxon>Bifurcata</taxon>
        <taxon>Gekkota</taxon>
        <taxon>Sphaerodactylidae</taxon>
        <taxon>Sphaerodactylus</taxon>
    </lineage>
</organism>
<reference evidence="1" key="1">
    <citation type="submission" date="2021-08" db="EMBL/GenBank/DDBJ databases">
        <title>The first chromosome-level gecko genome reveals the dynamic sex chromosomes of Neotropical dwarf geckos (Sphaerodactylidae: Sphaerodactylus).</title>
        <authorList>
            <person name="Pinto B.J."/>
            <person name="Keating S.E."/>
            <person name="Gamble T."/>
        </authorList>
    </citation>
    <scope>NUCLEOTIDE SEQUENCE</scope>
    <source>
        <strain evidence="1">TG3544</strain>
    </source>
</reference>
<dbReference type="EMBL" id="CM037615">
    <property type="protein sequence ID" value="KAH8013476.1"/>
    <property type="molecule type" value="Genomic_DNA"/>
</dbReference>
<keyword evidence="2" id="KW-1185">Reference proteome</keyword>
<proteinExistence type="predicted"/>
<accession>A0ACB8G1S4</accession>
<dbReference type="Proteomes" id="UP000827872">
    <property type="component" value="Linkage Group LG02"/>
</dbReference>